<name>A0A2P2ITK9_RHIMU</name>
<sequence length="45" mass="5017">MQKATFLRLAILFSCCPFSVAEIPRCIIENAACKLFLYSSLIGSF</sequence>
<dbReference type="EMBL" id="GGEC01004089">
    <property type="protein sequence ID" value="MBW84572.1"/>
    <property type="molecule type" value="Transcribed_RNA"/>
</dbReference>
<dbReference type="AlphaFoldDB" id="A0A2P2ITK9"/>
<protein>
    <recommendedName>
        <fullName evidence="3">Fimbrial protein</fullName>
    </recommendedName>
</protein>
<proteinExistence type="predicted"/>
<organism evidence="2">
    <name type="scientific">Rhizophora mucronata</name>
    <name type="common">Asiatic mangrove</name>
    <dbReference type="NCBI Taxonomy" id="61149"/>
    <lineage>
        <taxon>Eukaryota</taxon>
        <taxon>Viridiplantae</taxon>
        <taxon>Streptophyta</taxon>
        <taxon>Embryophyta</taxon>
        <taxon>Tracheophyta</taxon>
        <taxon>Spermatophyta</taxon>
        <taxon>Magnoliopsida</taxon>
        <taxon>eudicotyledons</taxon>
        <taxon>Gunneridae</taxon>
        <taxon>Pentapetalae</taxon>
        <taxon>rosids</taxon>
        <taxon>fabids</taxon>
        <taxon>Malpighiales</taxon>
        <taxon>Rhizophoraceae</taxon>
        <taxon>Rhizophora</taxon>
    </lineage>
</organism>
<evidence type="ECO:0008006" key="3">
    <source>
        <dbReference type="Google" id="ProtNLM"/>
    </source>
</evidence>
<feature type="signal peptide" evidence="1">
    <location>
        <begin position="1"/>
        <end position="21"/>
    </location>
</feature>
<evidence type="ECO:0000313" key="2">
    <source>
        <dbReference type="EMBL" id="MBW84572.1"/>
    </source>
</evidence>
<accession>A0A2P2ITK9</accession>
<keyword evidence="1" id="KW-0732">Signal</keyword>
<evidence type="ECO:0000256" key="1">
    <source>
        <dbReference type="SAM" id="SignalP"/>
    </source>
</evidence>
<reference evidence="2" key="1">
    <citation type="submission" date="2018-02" db="EMBL/GenBank/DDBJ databases">
        <title>Rhizophora mucronata_Transcriptome.</title>
        <authorList>
            <person name="Meera S.P."/>
            <person name="Sreeshan A."/>
            <person name="Augustine A."/>
        </authorList>
    </citation>
    <scope>NUCLEOTIDE SEQUENCE</scope>
    <source>
        <tissue evidence="2">Leaf</tissue>
    </source>
</reference>
<feature type="chain" id="PRO_5015179196" description="Fimbrial protein" evidence="1">
    <location>
        <begin position="22"/>
        <end position="45"/>
    </location>
</feature>